<dbReference type="EMBL" id="OX451740">
    <property type="protein sequence ID" value="CAI8612249.1"/>
    <property type="molecule type" value="Genomic_DNA"/>
</dbReference>
<gene>
    <name evidence="1" type="ORF">VFH_V025560</name>
</gene>
<keyword evidence="2" id="KW-1185">Reference proteome</keyword>
<protein>
    <submittedName>
        <fullName evidence="1">Uncharacterized protein</fullName>
    </submittedName>
</protein>
<organism evidence="1 2">
    <name type="scientific">Vicia faba</name>
    <name type="common">Broad bean</name>
    <name type="synonym">Faba vulgaris</name>
    <dbReference type="NCBI Taxonomy" id="3906"/>
    <lineage>
        <taxon>Eukaryota</taxon>
        <taxon>Viridiplantae</taxon>
        <taxon>Streptophyta</taxon>
        <taxon>Embryophyta</taxon>
        <taxon>Tracheophyta</taxon>
        <taxon>Spermatophyta</taxon>
        <taxon>Magnoliopsida</taxon>
        <taxon>eudicotyledons</taxon>
        <taxon>Gunneridae</taxon>
        <taxon>Pentapetalae</taxon>
        <taxon>rosids</taxon>
        <taxon>fabids</taxon>
        <taxon>Fabales</taxon>
        <taxon>Fabaceae</taxon>
        <taxon>Papilionoideae</taxon>
        <taxon>50 kb inversion clade</taxon>
        <taxon>NPAAA clade</taxon>
        <taxon>Hologalegina</taxon>
        <taxon>IRL clade</taxon>
        <taxon>Fabeae</taxon>
        <taxon>Vicia</taxon>
    </lineage>
</organism>
<evidence type="ECO:0000313" key="2">
    <source>
        <dbReference type="Proteomes" id="UP001157006"/>
    </source>
</evidence>
<dbReference type="AlphaFoldDB" id="A0AAV1AT23"/>
<name>A0AAV1AT23_VICFA</name>
<proteinExistence type="predicted"/>
<sequence>MSVIVDSDAENSKSCYCVCCCAFAVEDRHYGIDAERCCDLVVDAGRIEELKLQGRLREDVKMMKDLKRYCREKESKEAEQRLKLEGDDADCDMYARVVQIHWAAGLCLYARSGFCNEQHEAWCKAGIVEEKWCFKT</sequence>
<accession>A0AAV1AT23</accession>
<dbReference type="Proteomes" id="UP001157006">
    <property type="component" value="Chromosome 5"/>
</dbReference>
<evidence type="ECO:0000313" key="1">
    <source>
        <dbReference type="EMBL" id="CAI8612249.1"/>
    </source>
</evidence>
<reference evidence="1 2" key="1">
    <citation type="submission" date="2023-01" db="EMBL/GenBank/DDBJ databases">
        <authorList>
            <person name="Kreplak J."/>
        </authorList>
    </citation>
    <scope>NUCLEOTIDE SEQUENCE [LARGE SCALE GENOMIC DNA]</scope>
</reference>